<feature type="domain" description="RNA 3'-terminal phosphate cyclase" evidence="5">
    <location>
        <begin position="4"/>
        <end position="334"/>
    </location>
</feature>
<dbReference type="Gene3D" id="3.30.360.20">
    <property type="entry name" value="RNA 3'-terminal phosphate cyclase, insert domain"/>
    <property type="match status" value="1"/>
</dbReference>
<evidence type="ECO:0000259" key="5">
    <source>
        <dbReference type="Pfam" id="PF01137"/>
    </source>
</evidence>
<dbReference type="GO" id="GO:0000479">
    <property type="term" value="P:endonucleolytic cleavage of tricistronic rRNA transcript (SSU-rRNA, 5.8S rRNA, LSU-rRNA)"/>
    <property type="evidence" value="ECO:0007669"/>
    <property type="project" value="TreeGrafter"/>
</dbReference>
<dbReference type="GO" id="GO:0005730">
    <property type="term" value="C:nucleolus"/>
    <property type="evidence" value="ECO:0007669"/>
    <property type="project" value="UniProtKB-SubCell"/>
</dbReference>
<dbReference type="CDD" id="cd00875">
    <property type="entry name" value="RNA_Cyclase_Class_I"/>
    <property type="match status" value="1"/>
</dbReference>
<evidence type="ECO:0000256" key="3">
    <source>
        <dbReference type="ARBA" id="ARBA00022517"/>
    </source>
</evidence>
<dbReference type="Pfam" id="PF01137">
    <property type="entry name" value="RTC"/>
    <property type="match status" value="1"/>
</dbReference>
<dbReference type="PANTHER" id="PTHR11096:SF1">
    <property type="entry name" value="RNA 3'-TERMINAL PHOSPHATE CYCLASE-LIKE PROTEIN"/>
    <property type="match status" value="1"/>
</dbReference>
<dbReference type="FunFam" id="3.30.360.20:FF:000001">
    <property type="entry name" value="RNA terminal phosphate cyclase-like 1"/>
    <property type="match status" value="1"/>
</dbReference>
<dbReference type="InterPro" id="IPR016443">
    <property type="entry name" value="RNA3'_term_phos_cyc_type_2"/>
</dbReference>
<dbReference type="PROSITE" id="PS01287">
    <property type="entry name" value="RTC"/>
    <property type="match status" value="1"/>
</dbReference>
<feature type="domain" description="RNA 3'-terminal phosphate cyclase insert" evidence="6">
    <location>
        <begin position="177"/>
        <end position="281"/>
    </location>
</feature>
<dbReference type="InterPro" id="IPR036553">
    <property type="entry name" value="RPTC_insert"/>
</dbReference>
<dbReference type="NCBIfam" id="TIGR03400">
    <property type="entry name" value="18S_RNA_Rcl1p"/>
    <property type="match status" value="1"/>
</dbReference>
<evidence type="ECO:0000256" key="2">
    <source>
        <dbReference type="ARBA" id="ARBA00007089"/>
    </source>
</evidence>
<evidence type="ECO:0000313" key="7">
    <source>
        <dbReference type="EMBL" id="CDW43285.1"/>
    </source>
</evidence>
<accession>A0A0K2UYX9</accession>
<comment type="subcellular location">
    <subcellularLocation>
        <location evidence="1">Nucleus</location>
        <location evidence="1">Nucleolus</location>
    </subcellularLocation>
</comment>
<protein>
    <submittedName>
        <fullName evidence="7">RNA 3'terminal phosphate cyclaselike proteinlike [Oreochromis niloticus]</fullName>
    </submittedName>
</protein>
<evidence type="ECO:0000256" key="4">
    <source>
        <dbReference type="ARBA" id="ARBA00023242"/>
    </source>
</evidence>
<dbReference type="InterPro" id="IPR037136">
    <property type="entry name" value="RNA3'_phos_cyclase_dom_sf"/>
</dbReference>
<dbReference type="InterPro" id="IPR020719">
    <property type="entry name" value="RNA3'_term_phos_cycl-like_CS"/>
</dbReference>
<keyword evidence="4" id="KW-0539">Nucleus</keyword>
<dbReference type="InterPro" id="IPR023797">
    <property type="entry name" value="RNA3'_phos_cyclase_dom"/>
</dbReference>
<dbReference type="GO" id="GO:0004521">
    <property type="term" value="F:RNA endonuclease activity"/>
    <property type="evidence" value="ECO:0007669"/>
    <property type="project" value="TreeGrafter"/>
</dbReference>
<keyword evidence="3" id="KW-0690">Ribosome biogenesis</keyword>
<reference evidence="7" key="1">
    <citation type="submission" date="2014-05" db="EMBL/GenBank/DDBJ databases">
        <authorList>
            <person name="Chronopoulou M."/>
        </authorList>
    </citation>
    <scope>NUCLEOTIDE SEQUENCE</scope>
    <source>
        <tissue evidence="7">Whole organism</tissue>
    </source>
</reference>
<dbReference type="OrthoDB" id="1911237at2759"/>
<sequence>MLEYEGCYQLRTRLVLSTLSGRSVRIRNIRSDEDAPGLKEFEANLIRLFDKLTNGSKFEVNETGTALTYRPGLLTGGKIVHDTCAERGVGYYLEPLLMLGLFCKNPLELTLRGVTNHPSDPSPDLLRSSALPVLKKFLLIDHGIEIKVEKRGAYPKGGGQVLFKLPIRKKLKSIQFTDQGKIKRIRGVAWATRVSPAVSNRLVESAKSICLKFIPDVYINTDHLTGNKSGSSPGFGIVLQAETNTGTILTAEVTSSAGEDNKPTVPEDLGIEGAHALLEEIFRGGCVDSTSQTLALLLMSLSQRDVSKIVTGPLSDYTVHFLRHLRDFFQMTFKLETFEDEESEDLKMGADKVVLTCVGTGFSNIAKRTT</sequence>
<proteinExistence type="inferred from homology"/>
<dbReference type="SUPFAM" id="SSF55205">
    <property type="entry name" value="EPT/RTPC-like"/>
    <property type="match status" value="1"/>
</dbReference>
<organism evidence="7">
    <name type="scientific">Lepeophtheirus salmonis</name>
    <name type="common">Salmon louse</name>
    <name type="synonym">Caligus salmonis</name>
    <dbReference type="NCBI Taxonomy" id="72036"/>
    <lineage>
        <taxon>Eukaryota</taxon>
        <taxon>Metazoa</taxon>
        <taxon>Ecdysozoa</taxon>
        <taxon>Arthropoda</taxon>
        <taxon>Crustacea</taxon>
        <taxon>Multicrustacea</taxon>
        <taxon>Hexanauplia</taxon>
        <taxon>Copepoda</taxon>
        <taxon>Siphonostomatoida</taxon>
        <taxon>Caligidae</taxon>
        <taxon>Lepeophtheirus</taxon>
    </lineage>
</organism>
<dbReference type="Gene3D" id="3.65.10.20">
    <property type="entry name" value="RNA 3'-terminal phosphate cyclase domain"/>
    <property type="match status" value="1"/>
</dbReference>
<comment type="similarity">
    <text evidence="2">Belongs to the RNA 3'-terminal cyclase family. Type 2 subfamily.</text>
</comment>
<dbReference type="InterPro" id="IPR000228">
    <property type="entry name" value="RNA3'_term_phos_cyc"/>
</dbReference>
<dbReference type="AlphaFoldDB" id="A0A0K2UYX9"/>
<name>A0A0K2UYX9_LEPSM</name>
<dbReference type="InterPro" id="IPR013791">
    <property type="entry name" value="RNA3'-term_phos_cycl_insert"/>
</dbReference>
<dbReference type="Pfam" id="PF05189">
    <property type="entry name" value="RTC_insert"/>
    <property type="match status" value="1"/>
</dbReference>
<dbReference type="InterPro" id="IPR013792">
    <property type="entry name" value="RNA3'P_cycl/enolpyr_Trfase_a/b"/>
</dbReference>
<evidence type="ECO:0000256" key="1">
    <source>
        <dbReference type="ARBA" id="ARBA00004604"/>
    </source>
</evidence>
<dbReference type="EMBL" id="HACA01025924">
    <property type="protein sequence ID" value="CDW43285.1"/>
    <property type="molecule type" value="Transcribed_RNA"/>
</dbReference>
<dbReference type="PANTHER" id="PTHR11096">
    <property type="entry name" value="RNA 3' TERMINAL PHOSPHATE CYCLASE"/>
    <property type="match status" value="1"/>
</dbReference>
<evidence type="ECO:0000259" key="6">
    <source>
        <dbReference type="Pfam" id="PF05189"/>
    </source>
</evidence>
<dbReference type="PIRSF" id="PIRSF005378">
    <property type="entry name" value="RNA3'_term_phos_cycl_euk"/>
    <property type="match status" value="1"/>
</dbReference>